<proteinExistence type="predicted"/>
<accession>A0A0F7VIG9</accession>
<dbReference type="PANTHER" id="PTHR12110">
    <property type="entry name" value="HYDROXYPYRUVATE ISOMERASE"/>
    <property type="match status" value="1"/>
</dbReference>
<dbReference type="SUPFAM" id="SSF51658">
    <property type="entry name" value="Xylose isomerase-like"/>
    <property type="match status" value="1"/>
</dbReference>
<sequence>MITNQLAIGSLSLGQHPSHALDHKVRVAAQAGFAGIEIVFSDLERFSRTNGLSVFEGASRIRAICDDNGLSILSLAPFENYEGDRSPLIDRLQKATQWIEIARILHAPFLQVPAQYGVDAIDDEDIITRELRQLCDLGSSKRPLVSIAYEPMSWSTCHSTWESSVKLVESVSRENFGLCLDTFHIITKLWADPFAPSGTYPDADNILRDSLRRFVRECPLEKIFFVQLSDGERFDPPFSKDHPWYVEGEAPQFTWSKHARPFPYETELGAYMPVAEVARAWIVETGYKGWVSLEIFDRRMRDEDSKVVEYAALRAMDSWKKLKHELEVTQPKI</sequence>
<dbReference type="InterPro" id="IPR013022">
    <property type="entry name" value="Xyl_isomerase-like_TIM-brl"/>
</dbReference>
<dbReference type="InterPro" id="IPR036237">
    <property type="entry name" value="Xyl_isomerase-like_sf"/>
</dbReference>
<dbReference type="InterPro" id="IPR050312">
    <property type="entry name" value="IolE/XylAMocC-like"/>
</dbReference>
<dbReference type="Pfam" id="PF01261">
    <property type="entry name" value="AP_endonuc_2"/>
    <property type="match status" value="1"/>
</dbReference>
<protein>
    <recommendedName>
        <fullName evidence="1">Xylose isomerase-like TIM barrel domain-containing protein</fullName>
    </recommendedName>
</protein>
<evidence type="ECO:0000313" key="3">
    <source>
        <dbReference type="Proteomes" id="UP000042958"/>
    </source>
</evidence>
<reference evidence="3" key="1">
    <citation type="journal article" date="2015" name="Genome Announc.">
        <title>Draft genome sequence of the fungus Penicillium brasilianum MG11.</title>
        <authorList>
            <person name="Horn F."/>
            <person name="Linde J."/>
            <person name="Mattern D.J."/>
            <person name="Walther G."/>
            <person name="Guthke R."/>
            <person name="Brakhage A.A."/>
            <person name="Valiante V."/>
        </authorList>
    </citation>
    <scope>NUCLEOTIDE SEQUENCE [LARGE SCALE GENOMIC DNA]</scope>
    <source>
        <strain evidence="3">MG11</strain>
    </source>
</reference>
<dbReference type="PANTHER" id="PTHR12110:SF38">
    <property type="entry name" value="DIOXYGENASE, PUTATIVE (AFU_ORTHOLOGUE AFUA_6G00240)-RELATED"/>
    <property type="match status" value="1"/>
</dbReference>
<evidence type="ECO:0000259" key="1">
    <source>
        <dbReference type="Pfam" id="PF01261"/>
    </source>
</evidence>
<dbReference type="Gene3D" id="3.20.20.150">
    <property type="entry name" value="Divalent-metal-dependent TIM barrel enzymes"/>
    <property type="match status" value="1"/>
</dbReference>
<keyword evidence="3" id="KW-1185">Reference proteome</keyword>
<feature type="domain" description="Xylose isomerase-like TIM barrel" evidence="1">
    <location>
        <begin position="25"/>
        <end position="303"/>
    </location>
</feature>
<name>A0A0F7VIG9_PENBI</name>
<dbReference type="STRING" id="104259.A0A0F7VIG9"/>
<organism evidence="2 3">
    <name type="scientific">Penicillium brasilianum</name>
    <dbReference type="NCBI Taxonomy" id="104259"/>
    <lineage>
        <taxon>Eukaryota</taxon>
        <taxon>Fungi</taxon>
        <taxon>Dikarya</taxon>
        <taxon>Ascomycota</taxon>
        <taxon>Pezizomycotina</taxon>
        <taxon>Eurotiomycetes</taxon>
        <taxon>Eurotiomycetidae</taxon>
        <taxon>Eurotiales</taxon>
        <taxon>Aspergillaceae</taxon>
        <taxon>Penicillium</taxon>
    </lineage>
</organism>
<evidence type="ECO:0000313" key="2">
    <source>
        <dbReference type="EMBL" id="CEO60145.1"/>
    </source>
</evidence>
<dbReference type="EMBL" id="CDHK01000004">
    <property type="protein sequence ID" value="CEO60145.1"/>
    <property type="molecule type" value="Genomic_DNA"/>
</dbReference>
<gene>
    <name evidence="2" type="ORF">PMG11_04785</name>
</gene>
<dbReference type="OrthoDB" id="2154091at2759"/>
<dbReference type="Proteomes" id="UP000042958">
    <property type="component" value="Unassembled WGS sequence"/>
</dbReference>
<dbReference type="AlphaFoldDB" id="A0A0F7VIG9"/>